<proteinExistence type="predicted"/>
<organism evidence="2 3">
    <name type="scientific">Onchocerca flexuosa</name>
    <dbReference type="NCBI Taxonomy" id="387005"/>
    <lineage>
        <taxon>Eukaryota</taxon>
        <taxon>Metazoa</taxon>
        <taxon>Ecdysozoa</taxon>
        <taxon>Nematoda</taxon>
        <taxon>Chromadorea</taxon>
        <taxon>Rhabditida</taxon>
        <taxon>Spirurina</taxon>
        <taxon>Spiruromorpha</taxon>
        <taxon>Filarioidea</taxon>
        <taxon>Onchocercidae</taxon>
        <taxon>Onchocerca</taxon>
    </lineage>
</organism>
<sequence length="71" mass="7878">MRFRIVSTNYVSIISRNEISPTVISEAKTACATHIIGLGSGNHSGVSPRQRETPENRANDRRRKAKFLHSG</sequence>
<evidence type="ECO:0000313" key="3">
    <source>
        <dbReference type="Proteomes" id="UP000242913"/>
    </source>
</evidence>
<feature type="region of interest" description="Disordered" evidence="1">
    <location>
        <begin position="38"/>
        <end position="71"/>
    </location>
</feature>
<dbReference type="Proteomes" id="UP000242913">
    <property type="component" value="Unassembled WGS sequence"/>
</dbReference>
<gene>
    <name evidence="2" type="ORF">X798_06542</name>
</gene>
<reference evidence="2 3" key="1">
    <citation type="submission" date="2015-12" db="EMBL/GenBank/DDBJ databases">
        <title>Draft genome of the nematode, Onchocerca flexuosa.</title>
        <authorList>
            <person name="Mitreva M."/>
        </authorList>
    </citation>
    <scope>NUCLEOTIDE SEQUENCE [LARGE SCALE GENOMIC DNA]</scope>
    <source>
        <strain evidence="2">Red Deer</strain>
    </source>
</reference>
<feature type="non-terminal residue" evidence="2">
    <location>
        <position position="71"/>
    </location>
</feature>
<accession>A0A238BP92</accession>
<feature type="compositionally biased region" description="Basic and acidic residues" evidence="1">
    <location>
        <begin position="49"/>
        <end position="59"/>
    </location>
</feature>
<keyword evidence="3" id="KW-1185">Reference proteome</keyword>
<dbReference type="AlphaFoldDB" id="A0A238BP92"/>
<dbReference type="EMBL" id="KZ270102">
    <property type="protein sequence ID" value="OZC06465.1"/>
    <property type="molecule type" value="Genomic_DNA"/>
</dbReference>
<evidence type="ECO:0000313" key="2">
    <source>
        <dbReference type="EMBL" id="OZC06465.1"/>
    </source>
</evidence>
<evidence type="ECO:0000256" key="1">
    <source>
        <dbReference type="SAM" id="MobiDB-lite"/>
    </source>
</evidence>
<name>A0A238BP92_9BILA</name>
<feature type="compositionally biased region" description="Basic residues" evidence="1">
    <location>
        <begin position="60"/>
        <end position="71"/>
    </location>
</feature>
<protein>
    <submittedName>
        <fullName evidence="2">Uncharacterized protein</fullName>
    </submittedName>
</protein>